<dbReference type="RefSeq" id="WP_153971466.1">
    <property type="nucleotide sequence ID" value="NZ_JACRWE010000001.1"/>
</dbReference>
<name>A0ABR7JK80_9FIRM</name>
<proteinExistence type="predicted"/>
<reference evidence="2 3" key="1">
    <citation type="submission" date="2020-08" db="EMBL/GenBank/DDBJ databases">
        <authorList>
            <person name="Liu C."/>
            <person name="Sun Q."/>
        </authorList>
    </citation>
    <scope>NUCLEOTIDE SEQUENCE [LARGE SCALE GENOMIC DNA]</scope>
    <source>
        <strain evidence="2 3">NSJ-18</strain>
    </source>
</reference>
<comment type="caution">
    <text evidence="2">The sequence shown here is derived from an EMBL/GenBank/DDBJ whole genome shotgun (WGS) entry which is preliminary data.</text>
</comment>
<feature type="domain" description="DUF8052" evidence="1">
    <location>
        <begin position="7"/>
        <end position="165"/>
    </location>
</feature>
<dbReference type="Proteomes" id="UP000609849">
    <property type="component" value="Unassembled WGS sequence"/>
</dbReference>
<protein>
    <recommendedName>
        <fullName evidence="1">DUF8052 domain-containing protein</fullName>
    </recommendedName>
</protein>
<dbReference type="EMBL" id="JACRWE010000001">
    <property type="protein sequence ID" value="MBC5995325.1"/>
    <property type="molecule type" value="Genomic_DNA"/>
</dbReference>
<evidence type="ECO:0000259" key="1">
    <source>
        <dbReference type="Pfam" id="PF26226"/>
    </source>
</evidence>
<organism evidence="2 3">
    <name type="scientific">Romboutsia faecis</name>
    <dbReference type="NCBI Taxonomy" id="2764597"/>
    <lineage>
        <taxon>Bacteria</taxon>
        <taxon>Bacillati</taxon>
        <taxon>Bacillota</taxon>
        <taxon>Clostridia</taxon>
        <taxon>Peptostreptococcales</taxon>
        <taxon>Peptostreptococcaceae</taxon>
        <taxon>Romboutsia</taxon>
    </lineage>
</organism>
<sequence length="185" mass="21830">MLLSRDKDKILEKILKSYESYYDIESYQESDVPLVAKCEFHVHNEKFVLTKKAKLWDADANEYVYIFKTSNLTNELFTICKNFAYTNGMNLINPKPGHMYSYITTIFICDSCDKEAERTLKKCKIFKNFKFSIHGWMDYHITCINLEKSKIYGNKSARGTTKFLEDLLIERSSTFKGVKRRFKQT</sequence>
<evidence type="ECO:0000313" key="2">
    <source>
        <dbReference type="EMBL" id="MBC5995325.1"/>
    </source>
</evidence>
<dbReference type="InterPro" id="IPR058365">
    <property type="entry name" value="DUF8052"/>
</dbReference>
<keyword evidence="3" id="KW-1185">Reference proteome</keyword>
<evidence type="ECO:0000313" key="3">
    <source>
        <dbReference type="Proteomes" id="UP000609849"/>
    </source>
</evidence>
<gene>
    <name evidence="2" type="ORF">H8923_01010</name>
</gene>
<dbReference type="Pfam" id="PF26226">
    <property type="entry name" value="DUF8052"/>
    <property type="match status" value="1"/>
</dbReference>
<accession>A0ABR7JK80</accession>